<organism evidence="1 2">
    <name type="scientific">Platysternon megacephalum</name>
    <name type="common">big-headed turtle</name>
    <dbReference type="NCBI Taxonomy" id="55544"/>
    <lineage>
        <taxon>Eukaryota</taxon>
        <taxon>Metazoa</taxon>
        <taxon>Chordata</taxon>
        <taxon>Craniata</taxon>
        <taxon>Vertebrata</taxon>
        <taxon>Euteleostomi</taxon>
        <taxon>Archelosauria</taxon>
        <taxon>Testudinata</taxon>
        <taxon>Testudines</taxon>
        <taxon>Cryptodira</taxon>
        <taxon>Durocryptodira</taxon>
        <taxon>Testudinoidea</taxon>
        <taxon>Platysternidae</taxon>
        <taxon>Platysternon</taxon>
    </lineage>
</organism>
<evidence type="ECO:0000313" key="1">
    <source>
        <dbReference type="EMBL" id="TFK05479.1"/>
    </source>
</evidence>
<reference evidence="1 2" key="2">
    <citation type="submission" date="2019-04" db="EMBL/GenBank/DDBJ databases">
        <title>The genome sequence of big-headed turtle.</title>
        <authorList>
            <person name="Gong S."/>
        </authorList>
    </citation>
    <scope>NUCLEOTIDE SEQUENCE [LARGE SCALE GENOMIC DNA]</scope>
    <source>
        <strain evidence="1">DO16091913</strain>
        <tissue evidence="1">Muscle</tissue>
    </source>
</reference>
<dbReference type="EMBL" id="QXTE01000113">
    <property type="protein sequence ID" value="TFK05479.1"/>
    <property type="molecule type" value="Genomic_DNA"/>
</dbReference>
<sequence length="118" mass="13433">MVGSHLESGDFDSGISFSDSSCPSSLSLSLTSVKRTDSSQWESYTSCCYCPKGYMRYCSRLKTDIPLNQFKIKIANVYMNNFKHTDATSFGHLYRYEDSKAIPFRIQQLKPPTQKVHP</sequence>
<accession>A0A4D9E5F7</accession>
<dbReference type="Proteomes" id="UP000297703">
    <property type="component" value="Unassembled WGS sequence"/>
</dbReference>
<proteinExistence type="predicted"/>
<protein>
    <submittedName>
        <fullName evidence="1">TBC1 domain family member 8</fullName>
    </submittedName>
</protein>
<gene>
    <name evidence="1" type="ORF">DR999_PMT11870</name>
</gene>
<keyword evidence="2" id="KW-1185">Reference proteome</keyword>
<name>A0A4D9E5F7_9SAUR</name>
<comment type="caution">
    <text evidence="1">The sequence shown here is derived from an EMBL/GenBank/DDBJ whole genome shotgun (WGS) entry which is preliminary data.</text>
</comment>
<reference evidence="1 2" key="1">
    <citation type="submission" date="2019-04" db="EMBL/GenBank/DDBJ databases">
        <title>Draft genome of the big-headed turtle Platysternon megacephalum.</title>
        <authorList>
            <person name="Gong S."/>
        </authorList>
    </citation>
    <scope>NUCLEOTIDE SEQUENCE [LARGE SCALE GENOMIC DNA]</scope>
    <source>
        <strain evidence="1">DO16091913</strain>
        <tissue evidence="1">Muscle</tissue>
    </source>
</reference>
<evidence type="ECO:0000313" key="2">
    <source>
        <dbReference type="Proteomes" id="UP000297703"/>
    </source>
</evidence>
<dbReference type="AlphaFoldDB" id="A0A4D9E5F7"/>